<keyword evidence="3 9" id="KW-1003">Cell membrane</keyword>
<dbReference type="GO" id="GO:0065002">
    <property type="term" value="P:intracellular protein transmembrane transport"/>
    <property type="evidence" value="ECO:0007669"/>
    <property type="project" value="UniProtKB-UniRule"/>
</dbReference>
<comment type="function">
    <text evidence="9">Part of the Sec protein translocase complex. Interacts with the SecYEG preprotein conducting channel. SecDF uses the proton motive force (PMF) to complete protein translocation after the ATP-dependent function of SecA.</text>
</comment>
<comment type="subcellular location">
    <subcellularLocation>
        <location evidence="1 9">Cell membrane</location>
        <topology evidence="1 9">Multi-pass membrane protein</topology>
    </subcellularLocation>
</comment>
<dbReference type="PANTHER" id="PTHR30081:SF1">
    <property type="entry name" value="PROTEIN TRANSLOCASE SUBUNIT SECD"/>
    <property type="match status" value="1"/>
</dbReference>
<organism evidence="14 15">
    <name type="scientific">Streptomyces longispororuber</name>
    <dbReference type="NCBI Taxonomy" id="68230"/>
    <lineage>
        <taxon>Bacteria</taxon>
        <taxon>Bacillati</taxon>
        <taxon>Actinomycetota</taxon>
        <taxon>Actinomycetes</taxon>
        <taxon>Kitasatosporales</taxon>
        <taxon>Streptomycetaceae</taxon>
        <taxon>Streptomyces</taxon>
    </lineage>
</organism>
<feature type="domain" description="Protein export membrane protein SecD/SecF C-terminal" evidence="11">
    <location>
        <begin position="434"/>
        <end position="610"/>
    </location>
</feature>
<dbReference type="GO" id="GO:0006605">
    <property type="term" value="P:protein targeting"/>
    <property type="evidence" value="ECO:0007669"/>
    <property type="project" value="UniProtKB-UniRule"/>
</dbReference>
<gene>
    <name evidence="9 14" type="primary">secD</name>
    <name evidence="14" type="ORF">GCM10018785_65890</name>
</gene>
<evidence type="ECO:0000256" key="8">
    <source>
        <dbReference type="ARBA" id="ARBA00023136"/>
    </source>
</evidence>
<feature type="transmembrane region" description="Helical" evidence="9">
    <location>
        <begin position="48"/>
        <end position="67"/>
    </location>
</feature>
<name>A0A919A6I1_9ACTN</name>
<evidence type="ECO:0000256" key="5">
    <source>
        <dbReference type="ARBA" id="ARBA00022927"/>
    </source>
</evidence>
<feature type="compositionally biased region" description="Low complexity" evidence="10">
    <location>
        <begin position="238"/>
        <end position="254"/>
    </location>
</feature>
<keyword evidence="2 9" id="KW-0813">Transport</keyword>
<dbReference type="Gene3D" id="3.30.1360.200">
    <property type="match status" value="1"/>
</dbReference>
<reference evidence="14" key="2">
    <citation type="submission" date="2020-09" db="EMBL/GenBank/DDBJ databases">
        <authorList>
            <person name="Sun Q."/>
            <person name="Ohkuma M."/>
        </authorList>
    </citation>
    <scope>NUCLEOTIDE SEQUENCE</scope>
    <source>
        <strain evidence="14">JCM 4784</strain>
    </source>
</reference>
<dbReference type="AlphaFoldDB" id="A0A919A6I1"/>
<proteinExistence type="inferred from homology"/>
<feature type="transmembrane region" description="Helical" evidence="9">
    <location>
        <begin position="504"/>
        <end position="529"/>
    </location>
</feature>
<evidence type="ECO:0000256" key="1">
    <source>
        <dbReference type="ARBA" id="ARBA00004651"/>
    </source>
</evidence>
<feature type="region of interest" description="Disordered" evidence="10">
    <location>
        <begin position="1"/>
        <end position="44"/>
    </location>
</feature>
<dbReference type="GO" id="GO:0005886">
    <property type="term" value="C:plasma membrane"/>
    <property type="evidence" value="ECO:0007669"/>
    <property type="project" value="UniProtKB-SubCell"/>
</dbReference>
<keyword evidence="5 9" id="KW-0653">Protein transport</keyword>
<keyword evidence="7 9" id="KW-0811">Translocation</keyword>
<evidence type="ECO:0000256" key="9">
    <source>
        <dbReference type="HAMAP-Rule" id="MF_01463"/>
    </source>
</evidence>
<feature type="compositionally biased region" description="Basic and acidic residues" evidence="10">
    <location>
        <begin position="255"/>
        <end position="273"/>
    </location>
</feature>
<evidence type="ECO:0000256" key="4">
    <source>
        <dbReference type="ARBA" id="ARBA00022692"/>
    </source>
</evidence>
<dbReference type="InterPro" id="IPR048631">
    <property type="entry name" value="SecD_1st"/>
</dbReference>
<dbReference type="EMBL" id="BNBT01000164">
    <property type="protein sequence ID" value="GHE89679.1"/>
    <property type="molecule type" value="Genomic_DNA"/>
</dbReference>
<feature type="compositionally biased region" description="Pro residues" evidence="10">
    <location>
        <begin position="1"/>
        <end position="10"/>
    </location>
</feature>
<dbReference type="Pfam" id="PF02355">
    <property type="entry name" value="SecD_SecF_C"/>
    <property type="match status" value="1"/>
</dbReference>
<dbReference type="InterPro" id="IPR055344">
    <property type="entry name" value="SecD_SecF_C_bact"/>
</dbReference>
<feature type="region of interest" description="Disordered" evidence="10">
    <location>
        <begin position="622"/>
        <end position="653"/>
    </location>
</feature>
<comment type="subunit">
    <text evidence="9">Forms a complex with SecF. Part of the essential Sec protein translocation apparatus which comprises SecA, SecYEG and auxiliary proteins SecDF. Other proteins may also be involved.</text>
</comment>
<dbReference type="PANTHER" id="PTHR30081">
    <property type="entry name" value="PROTEIN-EXPORT MEMBRANE PROTEIN SEC"/>
    <property type="match status" value="1"/>
</dbReference>
<evidence type="ECO:0000256" key="6">
    <source>
        <dbReference type="ARBA" id="ARBA00022989"/>
    </source>
</evidence>
<keyword evidence="15" id="KW-1185">Reference proteome</keyword>
<dbReference type="Gene3D" id="1.20.1640.10">
    <property type="entry name" value="Multidrug efflux transporter AcrB transmembrane domain"/>
    <property type="match status" value="1"/>
</dbReference>
<dbReference type="HAMAP" id="MF_01463_B">
    <property type="entry name" value="SecD_B"/>
    <property type="match status" value="1"/>
</dbReference>
<feature type="transmembrane region" description="Helical" evidence="9">
    <location>
        <begin position="557"/>
        <end position="576"/>
    </location>
</feature>
<feature type="compositionally biased region" description="Basic and acidic residues" evidence="10">
    <location>
        <begin position="14"/>
        <end position="31"/>
    </location>
</feature>
<accession>A0A919A6I1</accession>
<dbReference type="Pfam" id="PF07549">
    <property type="entry name" value="Sec_GG"/>
    <property type="match status" value="1"/>
</dbReference>
<feature type="compositionally biased region" description="Basic and acidic residues" evidence="10">
    <location>
        <begin position="205"/>
        <end position="215"/>
    </location>
</feature>
<protein>
    <recommendedName>
        <fullName evidence="9">Protein translocase subunit SecD</fullName>
    </recommendedName>
</protein>
<keyword evidence="4 9" id="KW-0812">Transmembrane</keyword>
<feature type="region of interest" description="Disordered" evidence="10">
    <location>
        <begin position="159"/>
        <end position="292"/>
    </location>
</feature>
<dbReference type="InterPro" id="IPR005791">
    <property type="entry name" value="SecD"/>
</dbReference>
<comment type="caution">
    <text evidence="14">The sequence shown here is derived from an EMBL/GenBank/DDBJ whole genome shotgun (WGS) entry which is preliminary data.</text>
</comment>
<evidence type="ECO:0000259" key="13">
    <source>
        <dbReference type="Pfam" id="PF22599"/>
    </source>
</evidence>
<evidence type="ECO:0000313" key="14">
    <source>
        <dbReference type="EMBL" id="GHE89679.1"/>
    </source>
</evidence>
<dbReference type="InterPro" id="IPR054384">
    <property type="entry name" value="SecDF_P1_head"/>
</dbReference>
<keyword evidence="8 9" id="KW-0472">Membrane</keyword>
<dbReference type="GO" id="GO:0015450">
    <property type="term" value="F:protein-transporting ATPase activity"/>
    <property type="evidence" value="ECO:0007669"/>
    <property type="project" value="InterPro"/>
</dbReference>
<feature type="compositionally biased region" description="Basic and acidic residues" evidence="10">
    <location>
        <begin position="170"/>
        <end position="196"/>
    </location>
</feature>
<dbReference type="NCBIfam" id="TIGR00916">
    <property type="entry name" value="2A0604s01"/>
    <property type="match status" value="1"/>
</dbReference>
<dbReference type="InterPro" id="IPR022646">
    <property type="entry name" value="SecD/SecF_CS"/>
</dbReference>
<feature type="transmembrane region" description="Helical" evidence="9">
    <location>
        <begin position="451"/>
        <end position="471"/>
    </location>
</feature>
<evidence type="ECO:0000256" key="3">
    <source>
        <dbReference type="ARBA" id="ARBA00022475"/>
    </source>
</evidence>
<feature type="transmembrane region" description="Helical" evidence="9">
    <location>
        <begin position="478"/>
        <end position="498"/>
    </location>
</feature>
<dbReference type="InterPro" id="IPR022813">
    <property type="entry name" value="SecD/SecF_arch_bac"/>
</dbReference>
<sequence>MAARPGPPPLSEDQGEHSAGRRLDRENEKVAAPKKGRRQGTQGKPGRTLVFILIALVALTGGMFLSGHTTPRLGIDLAGGTSITLQAKNEPGQKNAINETNMNTAVDIINKRVNGLGVSEAEVQTQGSENIIVNIPKGTNAKQARAQVGTTAQLFFRPVIARQPSVPADAGKDKGGKDKGGKDQGDKGDKDKKDKPGSSASPSAGDKDGKGDDASSGKPSSSPTTQGRSVTDGLKDAPTPSTTPTTPSGAASDKPQGDQGDKKDDGKKDETPKPDPTGEPTAKLQQQFATLDCTDPKVRTKIKEGVKPSDTVVACGKDKDGNWNKFILGPSEVNGKEVDDAEAVYDTQTAAGWKVTMEFSKTGSKQFGDITGKLAGKQSPQNEFGIVMDGEVVSWPYVQQALTGGQAEISGSFDQDEAKDLANILSYGALPLTFKEQSVQTVSAALGGEQLRAGLIAGAIGLALVIIYLVAYYRGLALIAIASLGVSAALTYTIMTLLGPTIKFALNLPAVCGAIVAIGITADSFIVYFERIRDEVREGRTLRPAVERAWPRARRTILVSDFVSFLAAAVLFIVTVGKVQGFAFTLGLTTLLDVVVVFFFTKPLMTIMARKKFFASGHKWSGLDPKRLGAKPPLRRSRRASAPAPVDPNPKEA</sequence>
<evidence type="ECO:0000256" key="2">
    <source>
        <dbReference type="ARBA" id="ARBA00022448"/>
    </source>
</evidence>
<keyword evidence="6 9" id="KW-1133">Transmembrane helix</keyword>
<dbReference type="Pfam" id="PF22599">
    <property type="entry name" value="SecDF_P1_head"/>
    <property type="match status" value="1"/>
</dbReference>
<dbReference type="InterPro" id="IPR048634">
    <property type="entry name" value="SecD_SecF_C"/>
</dbReference>
<dbReference type="Proteomes" id="UP000608024">
    <property type="component" value="Unassembled WGS sequence"/>
</dbReference>
<dbReference type="NCBIfam" id="TIGR01129">
    <property type="entry name" value="secD"/>
    <property type="match status" value="1"/>
</dbReference>
<dbReference type="GO" id="GO:0043952">
    <property type="term" value="P:protein transport by the Sec complex"/>
    <property type="evidence" value="ECO:0007669"/>
    <property type="project" value="UniProtKB-UniRule"/>
</dbReference>
<evidence type="ECO:0000313" key="15">
    <source>
        <dbReference type="Proteomes" id="UP000608024"/>
    </source>
</evidence>
<evidence type="ECO:0000259" key="11">
    <source>
        <dbReference type="Pfam" id="PF02355"/>
    </source>
</evidence>
<feature type="domain" description="SecDF P1 head subdomain" evidence="13">
    <location>
        <begin position="327"/>
        <end position="431"/>
    </location>
</feature>
<feature type="domain" description="Protein translocase subunit SecDF P1" evidence="12">
    <location>
        <begin position="102"/>
        <end position="159"/>
    </location>
</feature>
<evidence type="ECO:0000256" key="7">
    <source>
        <dbReference type="ARBA" id="ARBA00023010"/>
    </source>
</evidence>
<evidence type="ECO:0000259" key="12">
    <source>
        <dbReference type="Pfam" id="PF21760"/>
    </source>
</evidence>
<dbReference type="Gene3D" id="3.30.70.3220">
    <property type="match status" value="1"/>
</dbReference>
<dbReference type="Pfam" id="PF21760">
    <property type="entry name" value="SecD_1st"/>
    <property type="match status" value="1"/>
</dbReference>
<reference evidence="14" key="1">
    <citation type="journal article" date="2014" name="Int. J. Syst. Evol. Microbiol.">
        <title>Complete genome sequence of Corynebacterium casei LMG S-19264T (=DSM 44701T), isolated from a smear-ripened cheese.</title>
        <authorList>
            <consortium name="US DOE Joint Genome Institute (JGI-PGF)"/>
            <person name="Walter F."/>
            <person name="Albersmeier A."/>
            <person name="Kalinowski J."/>
            <person name="Ruckert C."/>
        </authorList>
    </citation>
    <scope>NUCLEOTIDE SEQUENCE</scope>
    <source>
        <strain evidence="14">JCM 4784</strain>
    </source>
</reference>
<feature type="transmembrane region" description="Helical" evidence="9">
    <location>
        <begin position="582"/>
        <end position="601"/>
    </location>
</feature>
<comment type="similarity">
    <text evidence="9">Belongs to the SecD/SecF family. SecD subfamily.</text>
</comment>
<evidence type="ECO:0000256" key="10">
    <source>
        <dbReference type="SAM" id="MobiDB-lite"/>
    </source>
</evidence>
<dbReference type="SUPFAM" id="SSF82866">
    <property type="entry name" value="Multidrug efflux transporter AcrB transmembrane domain"/>
    <property type="match status" value="1"/>
</dbReference>